<dbReference type="RefSeq" id="WP_145170091.1">
    <property type="nucleotide sequence ID" value="NZ_CP037422.1"/>
</dbReference>
<feature type="transmembrane region" description="Helical" evidence="3">
    <location>
        <begin position="174"/>
        <end position="197"/>
    </location>
</feature>
<dbReference type="Pfam" id="PF05569">
    <property type="entry name" value="Peptidase_M56"/>
    <property type="match status" value="1"/>
</dbReference>
<proteinExistence type="predicted"/>
<evidence type="ECO:0000313" key="6">
    <source>
        <dbReference type="Proteomes" id="UP000318384"/>
    </source>
</evidence>
<keyword evidence="1" id="KW-0676">Redox-active center</keyword>
<dbReference type="SUPFAM" id="SSF52833">
    <property type="entry name" value="Thioredoxin-like"/>
    <property type="match status" value="1"/>
</dbReference>
<evidence type="ECO:0000259" key="4">
    <source>
        <dbReference type="PROSITE" id="PS51352"/>
    </source>
</evidence>
<evidence type="ECO:0000256" key="1">
    <source>
        <dbReference type="ARBA" id="ARBA00023284"/>
    </source>
</evidence>
<feature type="domain" description="Thioredoxin" evidence="4">
    <location>
        <begin position="1266"/>
        <end position="1403"/>
    </location>
</feature>
<dbReference type="GO" id="GO:0016491">
    <property type="term" value="F:oxidoreductase activity"/>
    <property type="evidence" value="ECO:0007669"/>
    <property type="project" value="InterPro"/>
</dbReference>
<dbReference type="EMBL" id="CP037422">
    <property type="protein sequence ID" value="QDU06699.1"/>
    <property type="molecule type" value="Genomic_DNA"/>
</dbReference>
<evidence type="ECO:0000256" key="2">
    <source>
        <dbReference type="SAM" id="MobiDB-lite"/>
    </source>
</evidence>
<dbReference type="Gene3D" id="2.60.40.1120">
    <property type="entry name" value="Carboxypeptidase-like, regulatory domain"/>
    <property type="match status" value="2"/>
</dbReference>
<dbReference type="Proteomes" id="UP000318384">
    <property type="component" value="Chromosome"/>
</dbReference>
<accession>A0A517WN60</accession>
<evidence type="ECO:0000313" key="5">
    <source>
        <dbReference type="EMBL" id="QDU06699.1"/>
    </source>
</evidence>
<keyword evidence="3" id="KW-0472">Membrane</keyword>
<dbReference type="InterPro" id="IPR008969">
    <property type="entry name" value="CarboxyPept-like_regulatory"/>
</dbReference>
<dbReference type="PROSITE" id="PS51352">
    <property type="entry name" value="THIOREDOXIN_2"/>
    <property type="match status" value="1"/>
</dbReference>
<dbReference type="PROSITE" id="PS00194">
    <property type="entry name" value="THIOREDOXIN_1"/>
    <property type="match status" value="1"/>
</dbReference>
<reference evidence="5 6" key="1">
    <citation type="submission" date="2019-03" db="EMBL/GenBank/DDBJ databases">
        <title>Deep-cultivation of Planctomycetes and their phenomic and genomic characterization uncovers novel biology.</title>
        <authorList>
            <person name="Wiegand S."/>
            <person name="Jogler M."/>
            <person name="Boedeker C."/>
            <person name="Pinto D."/>
            <person name="Vollmers J."/>
            <person name="Rivas-Marin E."/>
            <person name="Kohn T."/>
            <person name="Peeters S.H."/>
            <person name="Heuer A."/>
            <person name="Rast P."/>
            <person name="Oberbeckmann S."/>
            <person name="Bunk B."/>
            <person name="Jeske O."/>
            <person name="Meyerdierks A."/>
            <person name="Storesund J.E."/>
            <person name="Kallscheuer N."/>
            <person name="Luecker S."/>
            <person name="Lage O.M."/>
            <person name="Pohl T."/>
            <person name="Merkel B.J."/>
            <person name="Hornburger P."/>
            <person name="Mueller R.-W."/>
            <person name="Bruemmer F."/>
            <person name="Labrenz M."/>
            <person name="Spormann A.M."/>
            <person name="Op den Camp H."/>
            <person name="Overmann J."/>
            <person name="Amann R."/>
            <person name="Jetten M.S.M."/>
            <person name="Mascher T."/>
            <person name="Medema M.H."/>
            <person name="Devos D.P."/>
            <person name="Kaster A.-K."/>
            <person name="Ovreas L."/>
            <person name="Rohde M."/>
            <person name="Galperin M.Y."/>
            <person name="Jogler C."/>
        </authorList>
    </citation>
    <scope>NUCLEOTIDE SEQUENCE [LARGE SCALE GENOMIC DNA]</scope>
    <source>
        <strain evidence="5 6">V202</strain>
    </source>
</reference>
<dbReference type="PANTHER" id="PTHR34978:SF3">
    <property type="entry name" value="SLR0241 PROTEIN"/>
    <property type="match status" value="1"/>
</dbReference>
<dbReference type="InterPro" id="IPR000866">
    <property type="entry name" value="AhpC/TSA"/>
</dbReference>
<dbReference type="CDD" id="cd02966">
    <property type="entry name" value="TlpA_like_family"/>
    <property type="match status" value="1"/>
</dbReference>
<dbReference type="CDD" id="cd07341">
    <property type="entry name" value="M56_BlaR1_MecR1_like"/>
    <property type="match status" value="1"/>
</dbReference>
<dbReference type="InterPro" id="IPR052173">
    <property type="entry name" value="Beta-lactam_resp_regulator"/>
</dbReference>
<protein>
    <submittedName>
        <fullName evidence="5">Regulatory protein BlaR1</fullName>
    </submittedName>
</protein>
<dbReference type="Pfam" id="PF00578">
    <property type="entry name" value="AhpC-TSA"/>
    <property type="match status" value="1"/>
</dbReference>
<keyword evidence="6" id="KW-1185">Reference proteome</keyword>
<dbReference type="PANTHER" id="PTHR34978">
    <property type="entry name" value="POSSIBLE SENSOR-TRANSDUCER PROTEIN BLAR"/>
    <property type="match status" value="1"/>
</dbReference>
<dbReference type="InterPro" id="IPR013766">
    <property type="entry name" value="Thioredoxin_domain"/>
</dbReference>
<feature type="region of interest" description="Disordered" evidence="2">
    <location>
        <begin position="408"/>
        <end position="458"/>
    </location>
</feature>
<evidence type="ECO:0000256" key="3">
    <source>
        <dbReference type="SAM" id="Phobius"/>
    </source>
</evidence>
<sequence length="1403" mass="155854">MNHGLFLTTGDDFSLFGFTDGMASFLLIGLSIKCFVLLMATLVIAHLMKTRSAAVLHRLWTLAFCGCLVIPIITVFSPSWSLAILPRSWGAQLNYDGTATSSNTANSNRIVNPTSGDTTVLSDEPMNPHNFQIPHAAPTPSEWEPVRPQEAVISTELQNKNRPTTVNESGTFVISWNLVMILVWVSGIFFCLLRTAWFQWLLARTLRRSTLVDKQEWARAAADAAQSLGFHRSIELRRLDVTQSPMVTGIFRTIVLLPKDAVLWNSARCRLVLLHELAHAKRHDILTQSIAGVVCTLFWFNPICWIGLLQMRKLQELACDDLVLASGQRPTDYADVLLDVARSYQHQNQNYTTAIGMSHRAHVEHRILALLDLARSHISLSPKAARRLLVAAMVVVAIIGSMRLRSQDEPSQNPLVVDNETSTEVAEIPKVEPDNSKSAVDKAAPQESTNDETRTMTISIRDENGKPLKGAKLHRSLWYLDDYKGERSPNSDHVTSSDGLVTLKIPRRLHILRLWASKPGYVSEFVNFAQGTHDQGKRIPEQFKFQLARGTKLSGTVVDKNNQPIPNVVVDVKVTSPEPLWTVNPKSIISSYLTDNDSKQTTVITNKMGKWSIKNAPAKPAGEDYQFRLKFTHQDYISDSEWGELQDQQKLTTPLLRDGSGKIVLSPGVAIRGTVINTAGDPVTKGLIIWHDEPYYGSTIHEVEIDNKGHFETIPLPPGKHPITVVAPGFMPVRQIVNATKAMEPLSFEMKPGKRLTLKIVDSNGKPVPKARISLGKWRGVESLYNHRHPNVLNSRIPVHSDEKGVYVWDWAPDDAVTYEIYAKKLASKTVTLVATEAEHVIKLAPPLIASGKVTDAETGKPIKEFRAVPVIVFRPQFLSTSFNRSVPGENGIYEIELNDGMYDRRHQIRIDADGYRSAMSENSFALGDSRVTQNFSLEPAKAHEGLVLDKDGKPVPSAVVVQGTPSIVPHINNNKLEWSGQQIKTSKAGRFQLAATFEPIRVRVIHDIGFAEVLRKPNEKIGTIQLQPWAKVSGRLFQDGKPVSDQWIYFRPVRDGKLGEPRFQDSYSALTDADGGFEFKRLPPIAGSIQAYLGPWRDSPLTSSQAIPLDLQPGENKRLTLGGKGTTVTGKVVATGRGEAALNKNWSLNYLIRRDGGIKLPRDFPILSFNPNGPAQASWFLDPNRYDWLRTRPYYFVKLAPDGQLHISGVPPGVYDLVLRLYEQPAGCLVETVGEKVITINVTSSDIASGKKDIGNIEVACRVGPRVGANMQIYKFTDTTGRENSIKDMEGRYVLMHVWASWCVPCLKTMPDIQATIDHLSDKPITLVGLNIDKDSSKAKTLVEQGGWNWSQNYLGDESDMARQLAISSVPTYFLIGPDGLLVASDTKWLGMKEKLSAVLKK</sequence>
<name>A0A517WN60_9PLAN</name>
<feature type="transmembrane region" description="Helical" evidence="3">
    <location>
        <begin position="59"/>
        <end position="80"/>
    </location>
</feature>
<dbReference type="InterPro" id="IPR036249">
    <property type="entry name" value="Thioredoxin-like_sf"/>
</dbReference>
<dbReference type="OrthoDB" id="279966at2"/>
<organism evidence="5 6">
    <name type="scientific">Gimesia aquarii</name>
    <dbReference type="NCBI Taxonomy" id="2527964"/>
    <lineage>
        <taxon>Bacteria</taxon>
        <taxon>Pseudomonadati</taxon>
        <taxon>Planctomycetota</taxon>
        <taxon>Planctomycetia</taxon>
        <taxon>Planctomycetales</taxon>
        <taxon>Planctomycetaceae</taxon>
        <taxon>Gimesia</taxon>
    </lineage>
</organism>
<dbReference type="InterPro" id="IPR017937">
    <property type="entry name" value="Thioredoxin_CS"/>
</dbReference>
<dbReference type="GO" id="GO:0016209">
    <property type="term" value="F:antioxidant activity"/>
    <property type="evidence" value="ECO:0007669"/>
    <property type="project" value="InterPro"/>
</dbReference>
<dbReference type="InterPro" id="IPR008756">
    <property type="entry name" value="Peptidase_M56"/>
</dbReference>
<dbReference type="Gene3D" id="3.40.30.10">
    <property type="entry name" value="Glutaredoxin"/>
    <property type="match status" value="1"/>
</dbReference>
<keyword evidence="3" id="KW-0812">Transmembrane</keyword>
<feature type="compositionally biased region" description="Polar residues" evidence="2">
    <location>
        <begin position="409"/>
        <end position="424"/>
    </location>
</feature>
<keyword evidence="3" id="KW-1133">Transmembrane helix</keyword>
<feature type="transmembrane region" description="Helical" evidence="3">
    <location>
        <begin position="22"/>
        <end position="47"/>
    </location>
</feature>
<dbReference type="SUPFAM" id="SSF49464">
    <property type="entry name" value="Carboxypeptidase regulatory domain-like"/>
    <property type="match status" value="1"/>
</dbReference>
<gene>
    <name evidence="5" type="primary">blaR1_1</name>
    <name evidence="5" type="ORF">V202x_00420</name>
</gene>